<accession>A0A6J6SC80</accession>
<dbReference type="EMBL" id="CAEZYW010000023">
    <property type="protein sequence ID" value="CAB4732145.1"/>
    <property type="molecule type" value="Genomic_DNA"/>
</dbReference>
<feature type="region of interest" description="Disordered" evidence="1">
    <location>
        <begin position="154"/>
        <end position="184"/>
    </location>
</feature>
<dbReference type="AlphaFoldDB" id="A0A6J6SC80"/>
<evidence type="ECO:0000313" key="2">
    <source>
        <dbReference type="EMBL" id="CAB4732145.1"/>
    </source>
</evidence>
<evidence type="ECO:0000256" key="1">
    <source>
        <dbReference type="SAM" id="MobiDB-lite"/>
    </source>
</evidence>
<organism evidence="2">
    <name type="scientific">freshwater metagenome</name>
    <dbReference type="NCBI Taxonomy" id="449393"/>
    <lineage>
        <taxon>unclassified sequences</taxon>
        <taxon>metagenomes</taxon>
        <taxon>ecological metagenomes</taxon>
    </lineage>
</organism>
<dbReference type="Gene3D" id="2.60.120.260">
    <property type="entry name" value="Galactose-binding domain-like"/>
    <property type="match status" value="1"/>
</dbReference>
<gene>
    <name evidence="2" type="ORF">UFOPK2786_00250</name>
</gene>
<sequence>MNRGLLIKRCAATASVGILGIAGLAYAPANASQPAAPTSSFTAQVWADNWFALYVNGKKVGQDSVPITTERSFNAETITFTATYPLTIGIMAKDFTENASGLEYIGTNRQQIGDGGVIAQIRDNKTGKTIATTSSSWKARTLNKAPLNPECVTSSNPVADCKSSNTPEPANWSKTGASNSGWTNATVYTPEEVGAKDGYNTITWSPNAKPIWSSDLELDNTVLLRTSVKAP</sequence>
<name>A0A6J6SC80_9ZZZZ</name>
<reference evidence="2" key="1">
    <citation type="submission" date="2020-05" db="EMBL/GenBank/DDBJ databases">
        <authorList>
            <person name="Chiriac C."/>
            <person name="Salcher M."/>
            <person name="Ghai R."/>
            <person name="Kavagutti S V."/>
        </authorList>
    </citation>
    <scope>NUCLEOTIDE SEQUENCE</scope>
</reference>
<proteinExistence type="predicted"/>
<protein>
    <submittedName>
        <fullName evidence="2">Unannotated protein</fullName>
    </submittedName>
</protein>